<feature type="non-terminal residue" evidence="2">
    <location>
        <position position="1"/>
    </location>
</feature>
<evidence type="ECO:0000313" key="3">
    <source>
        <dbReference type="Proteomes" id="UP000005532"/>
    </source>
</evidence>
<protein>
    <recommendedName>
        <fullName evidence="1">Trimeric autotransporter adhesin YadA-like stalk domain-containing protein</fullName>
    </recommendedName>
</protein>
<organism evidence="2 3">
    <name type="scientific">Actinobacillus minor NM305</name>
    <dbReference type="NCBI Taxonomy" id="637911"/>
    <lineage>
        <taxon>Bacteria</taxon>
        <taxon>Pseudomonadati</taxon>
        <taxon>Pseudomonadota</taxon>
        <taxon>Gammaproteobacteria</taxon>
        <taxon>Pasteurellales</taxon>
        <taxon>Pasteurellaceae</taxon>
        <taxon>Actinobacillus</taxon>
    </lineage>
</organism>
<evidence type="ECO:0000259" key="1">
    <source>
        <dbReference type="Pfam" id="PF05662"/>
    </source>
</evidence>
<reference evidence="2 3" key="1">
    <citation type="journal article" date="2010" name="Vet. Microbiol.">
        <title>Production of haemolysins by strains of the Actinobacillus minor/porcitonsillarum complex.</title>
        <authorList>
            <person name="Arya G."/>
            <person name="Niven D.F."/>
        </authorList>
    </citation>
    <scope>NUCLEOTIDE SEQUENCE [LARGE SCALE GENOMIC DNA]</scope>
    <source>
        <strain evidence="2 3">NM305</strain>
    </source>
</reference>
<accession>C5S4W3</accession>
<dbReference type="GO" id="GO:0019867">
    <property type="term" value="C:outer membrane"/>
    <property type="evidence" value="ECO:0007669"/>
    <property type="project" value="InterPro"/>
</dbReference>
<sequence length="37" mass="3659">VQNGATVDMGNNVVTNVANGTNATDAVNKGQLDEVAG</sequence>
<feature type="non-terminal residue" evidence="2">
    <location>
        <position position="37"/>
    </location>
</feature>
<proteinExistence type="predicted"/>
<dbReference type="Gene3D" id="6.10.250.2040">
    <property type="match status" value="1"/>
</dbReference>
<dbReference type="EMBL" id="ACQL01000159">
    <property type="protein sequence ID" value="EER46053.1"/>
    <property type="molecule type" value="Genomic_DNA"/>
</dbReference>
<name>C5S4W3_9PAST</name>
<dbReference type="Proteomes" id="UP000005532">
    <property type="component" value="Unassembled WGS sequence"/>
</dbReference>
<comment type="caution">
    <text evidence="2">The sequence shown here is derived from an EMBL/GenBank/DDBJ whole genome shotgun (WGS) entry which is preliminary data.</text>
</comment>
<gene>
    <name evidence="2" type="ORF">AM305_03293</name>
</gene>
<dbReference type="AlphaFoldDB" id="C5S4W3"/>
<dbReference type="SUPFAM" id="SSF101967">
    <property type="entry name" value="Adhesin YadA, collagen-binding domain"/>
    <property type="match status" value="1"/>
</dbReference>
<dbReference type="InterPro" id="IPR011049">
    <property type="entry name" value="Serralysin-like_metalloprot_C"/>
</dbReference>
<evidence type="ECO:0000313" key="2">
    <source>
        <dbReference type="EMBL" id="EER46053.1"/>
    </source>
</evidence>
<dbReference type="InterPro" id="IPR008635">
    <property type="entry name" value="Coiled_stalk_dom"/>
</dbReference>
<dbReference type="Pfam" id="PF05662">
    <property type="entry name" value="YadA_stalk"/>
    <property type="match status" value="1"/>
</dbReference>
<feature type="domain" description="Trimeric autotransporter adhesin YadA-like stalk" evidence="1">
    <location>
        <begin position="14"/>
        <end position="36"/>
    </location>
</feature>